<accession>A0ABR2CCF9</accession>
<gene>
    <name evidence="1" type="ORF">V6N12_032370</name>
</gene>
<proteinExistence type="predicted"/>
<reference evidence="1 2" key="1">
    <citation type="journal article" date="2024" name="G3 (Bethesda)">
        <title>Genome assembly of Hibiscus sabdariffa L. provides insights into metabolisms of medicinal natural products.</title>
        <authorList>
            <person name="Kim T."/>
        </authorList>
    </citation>
    <scope>NUCLEOTIDE SEQUENCE [LARGE SCALE GENOMIC DNA]</scope>
    <source>
        <strain evidence="1">TK-2024</strain>
        <tissue evidence="1">Old leaves</tissue>
    </source>
</reference>
<keyword evidence="2" id="KW-1185">Reference proteome</keyword>
<evidence type="ECO:0000313" key="2">
    <source>
        <dbReference type="Proteomes" id="UP001472677"/>
    </source>
</evidence>
<evidence type="ECO:0000313" key="1">
    <source>
        <dbReference type="EMBL" id="KAK8517173.1"/>
    </source>
</evidence>
<sequence length="162" mass="17228">MNAADDAETKHVMFVVEDLEPFGAEGGGETRYHVDFTEAAHVAVADDDVTALEEVFVRLGVIETANHRPDGFHGGVNGLNHGGATLVRTKIVNMVSRDHVGGGDTGGEREKVSEGGGLGLSLVVAAADGGGCAVELQRGRHFWWWVNQTEGEKCEIGMKKMV</sequence>
<name>A0ABR2CCF9_9ROSI</name>
<protein>
    <submittedName>
        <fullName evidence="1">Uncharacterized protein</fullName>
    </submittedName>
</protein>
<comment type="caution">
    <text evidence="1">The sequence shown here is derived from an EMBL/GenBank/DDBJ whole genome shotgun (WGS) entry which is preliminary data.</text>
</comment>
<organism evidence="1 2">
    <name type="scientific">Hibiscus sabdariffa</name>
    <name type="common">roselle</name>
    <dbReference type="NCBI Taxonomy" id="183260"/>
    <lineage>
        <taxon>Eukaryota</taxon>
        <taxon>Viridiplantae</taxon>
        <taxon>Streptophyta</taxon>
        <taxon>Embryophyta</taxon>
        <taxon>Tracheophyta</taxon>
        <taxon>Spermatophyta</taxon>
        <taxon>Magnoliopsida</taxon>
        <taxon>eudicotyledons</taxon>
        <taxon>Gunneridae</taxon>
        <taxon>Pentapetalae</taxon>
        <taxon>rosids</taxon>
        <taxon>malvids</taxon>
        <taxon>Malvales</taxon>
        <taxon>Malvaceae</taxon>
        <taxon>Malvoideae</taxon>
        <taxon>Hibiscus</taxon>
    </lineage>
</organism>
<dbReference type="Proteomes" id="UP001472677">
    <property type="component" value="Unassembled WGS sequence"/>
</dbReference>
<dbReference type="EMBL" id="JBBPBM010000056">
    <property type="protein sequence ID" value="KAK8517173.1"/>
    <property type="molecule type" value="Genomic_DNA"/>
</dbReference>